<keyword evidence="2" id="KW-1185">Reference proteome</keyword>
<dbReference type="InterPro" id="IPR043504">
    <property type="entry name" value="Peptidase_S1_PA_chymotrypsin"/>
</dbReference>
<evidence type="ECO:0000313" key="2">
    <source>
        <dbReference type="Proteomes" id="UP000288716"/>
    </source>
</evidence>
<dbReference type="SUPFAM" id="SSF50494">
    <property type="entry name" value="Trypsin-like serine proteases"/>
    <property type="match status" value="1"/>
</dbReference>
<dbReference type="AlphaFoldDB" id="A0A443SJJ1"/>
<sequence length="67" mass="7248">MACYGSSNKKNSPCVGDGGGALAVRIKNSFFQKDLLLNSKKCEINGAPSVFLKLQPFRAWIKTQTGI</sequence>
<evidence type="ECO:0000313" key="1">
    <source>
        <dbReference type="EMBL" id="RWS27680.1"/>
    </source>
</evidence>
<organism evidence="1 2">
    <name type="scientific">Leptotrombidium deliense</name>
    <dbReference type="NCBI Taxonomy" id="299467"/>
    <lineage>
        <taxon>Eukaryota</taxon>
        <taxon>Metazoa</taxon>
        <taxon>Ecdysozoa</taxon>
        <taxon>Arthropoda</taxon>
        <taxon>Chelicerata</taxon>
        <taxon>Arachnida</taxon>
        <taxon>Acari</taxon>
        <taxon>Acariformes</taxon>
        <taxon>Trombidiformes</taxon>
        <taxon>Prostigmata</taxon>
        <taxon>Anystina</taxon>
        <taxon>Parasitengona</taxon>
        <taxon>Trombiculoidea</taxon>
        <taxon>Trombiculidae</taxon>
        <taxon>Leptotrombidium</taxon>
    </lineage>
</organism>
<dbReference type="InterPro" id="IPR009003">
    <property type="entry name" value="Peptidase_S1_PA"/>
</dbReference>
<proteinExistence type="predicted"/>
<name>A0A443SJJ1_9ACAR</name>
<dbReference type="EMBL" id="NCKV01001842">
    <property type="protein sequence ID" value="RWS27680.1"/>
    <property type="molecule type" value="Genomic_DNA"/>
</dbReference>
<dbReference type="Gene3D" id="2.40.10.10">
    <property type="entry name" value="Trypsin-like serine proteases"/>
    <property type="match status" value="1"/>
</dbReference>
<dbReference type="Proteomes" id="UP000288716">
    <property type="component" value="Unassembled WGS sequence"/>
</dbReference>
<protein>
    <submittedName>
        <fullName evidence="1">Uncharacterized protein</fullName>
    </submittedName>
</protein>
<gene>
    <name evidence="1" type="ORF">B4U80_13706</name>
</gene>
<dbReference type="VEuPathDB" id="VectorBase:LDEU004360"/>
<comment type="caution">
    <text evidence="1">The sequence shown here is derived from an EMBL/GenBank/DDBJ whole genome shotgun (WGS) entry which is preliminary data.</text>
</comment>
<accession>A0A443SJJ1</accession>
<reference evidence="1 2" key="1">
    <citation type="journal article" date="2018" name="Gigascience">
        <title>Genomes of trombidid mites reveal novel predicted allergens and laterally-transferred genes associated with secondary metabolism.</title>
        <authorList>
            <person name="Dong X."/>
            <person name="Chaisiri K."/>
            <person name="Xia D."/>
            <person name="Armstrong S.D."/>
            <person name="Fang Y."/>
            <person name="Donnelly M.J."/>
            <person name="Kadowaki T."/>
            <person name="McGarry J.W."/>
            <person name="Darby A.C."/>
            <person name="Makepeace B.L."/>
        </authorList>
    </citation>
    <scope>NUCLEOTIDE SEQUENCE [LARGE SCALE GENOMIC DNA]</scope>
    <source>
        <strain evidence="1">UoL-UT</strain>
    </source>
</reference>